<dbReference type="EMBL" id="CP019699">
    <property type="protein sequence ID" value="AQS56241.1"/>
    <property type="molecule type" value="Genomic_DNA"/>
</dbReference>
<reference evidence="2 3" key="1">
    <citation type="journal article" date="2015" name="Int. J. Syst. Evol. Microbiol.">
        <title>Novibacillus thermophilus gen. nov., sp. nov., a Gram-staining-negative and moderately thermophilic member of the family Thermoactinomycetaceae.</title>
        <authorList>
            <person name="Yang G."/>
            <person name="Chen J."/>
            <person name="Zhou S."/>
        </authorList>
    </citation>
    <scope>NUCLEOTIDE SEQUENCE [LARGE SCALE GENOMIC DNA]</scope>
    <source>
        <strain evidence="2 3">SG-1</strain>
    </source>
</reference>
<name>A0A1U9K885_9BACL</name>
<dbReference type="KEGG" id="ntr:B0W44_11170"/>
<evidence type="ECO:0000256" key="1">
    <source>
        <dbReference type="SAM" id="Phobius"/>
    </source>
</evidence>
<feature type="transmembrane region" description="Helical" evidence="1">
    <location>
        <begin position="21"/>
        <end position="39"/>
    </location>
</feature>
<proteinExistence type="predicted"/>
<gene>
    <name evidence="2" type="ORF">B0W44_11170</name>
</gene>
<sequence length="254" mass="28771">MSENEQEKQQKTMTRREFLRKSGYVAGGAVGGGILGGLITSQVANRPGTKRPEQAQQQGEDFNRALMFFSKQEDFQILSDAAERIFPEDDLGPGAKKLGVPYFIDHQLAGAWGHNAREYMQGPFYDGTETQGYQSHLDRREIFGQGISKIQAYSKETYDKPFTELSAEEQDEVLTAFEEGKVEMQGITSKEFFDLLRSSVIEGAYADPLYGGNANMDGWRMKKFPGNQMSYTDRIESEFEEIEPRSLRAHMQQE</sequence>
<dbReference type="Proteomes" id="UP000188603">
    <property type="component" value="Chromosome"/>
</dbReference>
<dbReference type="OrthoDB" id="8400810at2"/>
<dbReference type="AlphaFoldDB" id="A0A1U9K885"/>
<dbReference type="STRING" id="1471761.B0W44_11170"/>
<dbReference type="Pfam" id="PF13618">
    <property type="entry name" value="Gluconate_2-dh3"/>
    <property type="match status" value="1"/>
</dbReference>
<keyword evidence="3" id="KW-1185">Reference proteome</keyword>
<accession>A0A1U9K885</accession>
<dbReference type="PROSITE" id="PS51318">
    <property type="entry name" value="TAT"/>
    <property type="match status" value="1"/>
</dbReference>
<keyword evidence="1" id="KW-0472">Membrane</keyword>
<dbReference type="RefSeq" id="WP_077720099.1">
    <property type="nucleotide sequence ID" value="NZ_CP019699.1"/>
</dbReference>
<dbReference type="InterPro" id="IPR027056">
    <property type="entry name" value="Gluconate_2DH_su3"/>
</dbReference>
<organism evidence="2 3">
    <name type="scientific">Novibacillus thermophilus</name>
    <dbReference type="NCBI Taxonomy" id="1471761"/>
    <lineage>
        <taxon>Bacteria</taxon>
        <taxon>Bacillati</taxon>
        <taxon>Bacillota</taxon>
        <taxon>Bacilli</taxon>
        <taxon>Bacillales</taxon>
        <taxon>Thermoactinomycetaceae</taxon>
        <taxon>Novibacillus</taxon>
    </lineage>
</organism>
<keyword evidence="1" id="KW-0812">Transmembrane</keyword>
<keyword evidence="1" id="KW-1133">Transmembrane helix</keyword>
<protein>
    <submittedName>
        <fullName evidence="2">Dehydrogenase</fullName>
    </submittedName>
</protein>
<evidence type="ECO:0000313" key="2">
    <source>
        <dbReference type="EMBL" id="AQS56241.1"/>
    </source>
</evidence>
<dbReference type="InterPro" id="IPR006311">
    <property type="entry name" value="TAT_signal"/>
</dbReference>
<evidence type="ECO:0000313" key="3">
    <source>
        <dbReference type="Proteomes" id="UP000188603"/>
    </source>
</evidence>